<sequence>MLFTANRFVCLLLDTTDTVGPIDVVTFKSATLPAKKQNFGILIDTDHLIMRSGKKQVKREIPRDDFVIKNYFTNGKNPSFVLTFKTRQFSLNGVDFEKHEDNVNSS</sequence>
<comment type="caution">
    <text evidence="1">The sequence shown here is derived from an EMBL/GenBank/DDBJ whole genome shotgun (WGS) entry which is preliminary data.</text>
</comment>
<dbReference type="Proteomes" id="UP000814243">
    <property type="component" value="Unassembled WGS sequence"/>
</dbReference>
<gene>
    <name evidence="1" type="ORF">HF086_011527</name>
</gene>
<reference evidence="1" key="1">
    <citation type="journal article" date="2021" name="G3 (Bethesda)">
        <title>Genome and transcriptome analysis of the beet armyworm Spodoptera exigua reveals targets for pest control. .</title>
        <authorList>
            <person name="Simon S."/>
            <person name="Breeschoten T."/>
            <person name="Jansen H.J."/>
            <person name="Dirks R.P."/>
            <person name="Schranz M.E."/>
            <person name="Ros V.I.D."/>
        </authorList>
    </citation>
    <scope>NUCLEOTIDE SEQUENCE</scope>
    <source>
        <strain evidence="1">TB_SE_WUR_2020</strain>
    </source>
</reference>
<evidence type="ECO:0000313" key="1">
    <source>
        <dbReference type="EMBL" id="KAH9634267.1"/>
    </source>
</evidence>
<dbReference type="EMBL" id="JACEFF010000620">
    <property type="protein sequence ID" value="KAH9634267.1"/>
    <property type="molecule type" value="Genomic_DNA"/>
</dbReference>
<name>A0A922MD47_SPOEX</name>
<accession>A0A922MD47</accession>
<organism evidence="1 2">
    <name type="scientific">Spodoptera exigua</name>
    <name type="common">Beet armyworm</name>
    <name type="synonym">Noctua fulgens</name>
    <dbReference type="NCBI Taxonomy" id="7107"/>
    <lineage>
        <taxon>Eukaryota</taxon>
        <taxon>Metazoa</taxon>
        <taxon>Ecdysozoa</taxon>
        <taxon>Arthropoda</taxon>
        <taxon>Hexapoda</taxon>
        <taxon>Insecta</taxon>
        <taxon>Pterygota</taxon>
        <taxon>Neoptera</taxon>
        <taxon>Endopterygota</taxon>
        <taxon>Lepidoptera</taxon>
        <taxon>Glossata</taxon>
        <taxon>Ditrysia</taxon>
        <taxon>Noctuoidea</taxon>
        <taxon>Noctuidae</taxon>
        <taxon>Amphipyrinae</taxon>
        <taxon>Spodoptera</taxon>
    </lineage>
</organism>
<protein>
    <submittedName>
        <fullName evidence="1">Uncharacterized protein</fullName>
    </submittedName>
</protein>
<dbReference type="AlphaFoldDB" id="A0A922MD47"/>
<evidence type="ECO:0000313" key="2">
    <source>
        <dbReference type="Proteomes" id="UP000814243"/>
    </source>
</evidence>
<proteinExistence type="predicted"/>